<dbReference type="InterPro" id="IPR010982">
    <property type="entry name" value="Lambda_DNA-bd_dom_sf"/>
</dbReference>
<dbReference type="Gene3D" id="1.10.260.40">
    <property type="entry name" value="lambda repressor-like DNA-binding domains"/>
    <property type="match status" value="1"/>
</dbReference>
<evidence type="ECO:0000313" key="3">
    <source>
        <dbReference type="EMBL" id="RNF85388.1"/>
    </source>
</evidence>
<comment type="caution">
    <text evidence="3">The sequence shown here is derived from an EMBL/GenBank/DDBJ whole genome shotgun (WGS) entry which is preliminary data.</text>
</comment>
<proteinExistence type="predicted"/>
<dbReference type="PROSITE" id="PS50943">
    <property type="entry name" value="HTH_CROC1"/>
    <property type="match status" value="1"/>
</dbReference>
<dbReference type="EMBL" id="RIBS01000002">
    <property type="protein sequence ID" value="RNF85388.1"/>
    <property type="molecule type" value="Genomic_DNA"/>
</dbReference>
<keyword evidence="1" id="KW-0238">DNA-binding</keyword>
<reference evidence="3 4" key="1">
    <citation type="submission" date="2018-11" db="EMBL/GenBank/DDBJ databases">
        <title>Lysobacter cryohumiis sp. nov., isolated from soil in the Tianshan Mountains, Xinjiang, China.</title>
        <authorList>
            <person name="Luo Y."/>
            <person name="Sheng H."/>
        </authorList>
    </citation>
    <scope>NUCLEOTIDE SEQUENCE [LARGE SCALE GENOMIC DNA]</scope>
    <source>
        <strain evidence="3 4">ZS60</strain>
    </source>
</reference>
<feature type="domain" description="HTH cro/C1-type" evidence="2">
    <location>
        <begin position="24"/>
        <end position="66"/>
    </location>
</feature>
<gene>
    <name evidence="3" type="primary">higA</name>
    <name evidence="3" type="ORF">EER27_06415</name>
</gene>
<dbReference type="SMART" id="SM00530">
    <property type="entry name" value="HTH_XRE"/>
    <property type="match status" value="1"/>
</dbReference>
<dbReference type="PANTHER" id="PTHR36924">
    <property type="entry name" value="ANTITOXIN HIGA-1"/>
    <property type="match status" value="1"/>
</dbReference>
<dbReference type="PANTHER" id="PTHR36924:SF1">
    <property type="entry name" value="ANTITOXIN HIGA-1"/>
    <property type="match status" value="1"/>
</dbReference>
<dbReference type="AlphaFoldDB" id="A0A3M8SVM1"/>
<sequence length="100" mass="10904">MSLMHNPPHPGEVLRDWLEGHTTTEAAKKLGVARVTLSRILNGSAGISAEMDLRLSQALGTTPGFWVRMQAERDLAEAKKSFRIKVKKIIPAAARVTEAA</sequence>
<protein>
    <submittedName>
        <fullName evidence="3">Addiction module antidote protein, HigA family</fullName>
    </submittedName>
</protein>
<keyword evidence="4" id="KW-1185">Reference proteome</keyword>
<dbReference type="NCBIfam" id="TIGR02607">
    <property type="entry name" value="antidote_HigA"/>
    <property type="match status" value="1"/>
</dbReference>
<evidence type="ECO:0000259" key="2">
    <source>
        <dbReference type="PROSITE" id="PS50943"/>
    </source>
</evidence>
<dbReference type="OrthoDB" id="9793869at2"/>
<dbReference type="RefSeq" id="WP_123087171.1">
    <property type="nucleotide sequence ID" value="NZ_RIBS01000002.1"/>
</dbReference>
<evidence type="ECO:0000256" key="1">
    <source>
        <dbReference type="ARBA" id="ARBA00023125"/>
    </source>
</evidence>
<dbReference type="SUPFAM" id="SSF47413">
    <property type="entry name" value="lambda repressor-like DNA-binding domains"/>
    <property type="match status" value="1"/>
</dbReference>
<dbReference type="InterPro" id="IPR001387">
    <property type="entry name" value="Cro/C1-type_HTH"/>
</dbReference>
<dbReference type="Proteomes" id="UP000267049">
    <property type="component" value="Unassembled WGS sequence"/>
</dbReference>
<dbReference type="InterPro" id="IPR013430">
    <property type="entry name" value="Toxin_antidote_HigA"/>
</dbReference>
<dbReference type="Pfam" id="PF01381">
    <property type="entry name" value="HTH_3"/>
    <property type="match status" value="1"/>
</dbReference>
<dbReference type="GO" id="GO:0003677">
    <property type="term" value="F:DNA binding"/>
    <property type="evidence" value="ECO:0007669"/>
    <property type="project" value="UniProtKB-KW"/>
</dbReference>
<accession>A0A3M8SVM1</accession>
<name>A0A3M8SVM1_9GAMM</name>
<dbReference type="CDD" id="cd00093">
    <property type="entry name" value="HTH_XRE"/>
    <property type="match status" value="1"/>
</dbReference>
<evidence type="ECO:0000313" key="4">
    <source>
        <dbReference type="Proteomes" id="UP000267049"/>
    </source>
</evidence>
<organism evidence="3 4">
    <name type="scientific">Montanilutibacter psychrotolerans</name>
    <dbReference type="NCBI Taxonomy" id="1327343"/>
    <lineage>
        <taxon>Bacteria</taxon>
        <taxon>Pseudomonadati</taxon>
        <taxon>Pseudomonadota</taxon>
        <taxon>Gammaproteobacteria</taxon>
        <taxon>Lysobacterales</taxon>
        <taxon>Lysobacteraceae</taxon>
        <taxon>Montanilutibacter</taxon>
    </lineage>
</organism>